<name>A0ABP0HXV6_9DINO</name>
<evidence type="ECO:0000313" key="1">
    <source>
        <dbReference type="EMBL" id="CAK8994269.1"/>
    </source>
</evidence>
<accession>A0ABP0HXV6</accession>
<dbReference type="Proteomes" id="UP001642464">
    <property type="component" value="Unassembled WGS sequence"/>
</dbReference>
<evidence type="ECO:0000313" key="2">
    <source>
        <dbReference type="Proteomes" id="UP001642464"/>
    </source>
</evidence>
<dbReference type="EMBL" id="CAXAMM010002002">
    <property type="protein sequence ID" value="CAK8994269.1"/>
    <property type="molecule type" value="Genomic_DNA"/>
</dbReference>
<organism evidence="1 2">
    <name type="scientific">Durusdinium trenchii</name>
    <dbReference type="NCBI Taxonomy" id="1381693"/>
    <lineage>
        <taxon>Eukaryota</taxon>
        <taxon>Sar</taxon>
        <taxon>Alveolata</taxon>
        <taxon>Dinophyceae</taxon>
        <taxon>Suessiales</taxon>
        <taxon>Symbiodiniaceae</taxon>
        <taxon>Durusdinium</taxon>
    </lineage>
</organism>
<protein>
    <submittedName>
        <fullName evidence="1">Uncharacterized protein</fullName>
    </submittedName>
</protein>
<dbReference type="PANTHER" id="PTHR12242">
    <property type="entry name" value="OS02G0130600 PROTEIN-RELATED"/>
    <property type="match status" value="1"/>
</dbReference>
<gene>
    <name evidence="1" type="ORF">SCF082_LOCUS3859</name>
</gene>
<reference evidence="1 2" key="1">
    <citation type="submission" date="2024-02" db="EMBL/GenBank/DDBJ databases">
        <authorList>
            <person name="Chen Y."/>
            <person name="Shah S."/>
            <person name="Dougan E. K."/>
            <person name="Thang M."/>
            <person name="Chan C."/>
        </authorList>
    </citation>
    <scope>NUCLEOTIDE SEQUENCE [LARGE SCALE GENOMIC DNA]</scope>
</reference>
<keyword evidence="2" id="KW-1185">Reference proteome</keyword>
<sequence length="301" mass="34349">METTLLASGGADPPDASTWERSAVIYVALMLLVLISLHVRWECRKQMKWEQISWEHVAEGRDRSRVRALSVFRLCCCLVVLANDGILIFFTREMPLLGGWKIFGTFTVWSWTLIGIYMGLAGVASLSHACKIKPNKVVVAVLCRFLWLLFEVMLPVSFLIFVVVWLVLLPAAYQTSGTDLGLLSLPALAAHNLNVVFMLIEARLNRLCMTSFHLIFIFYYGALYVIFSWILFGINHNFFYFFIDWRYPVVLIGYTGILSMLAGFFFICRWMVNRAKPEGLQSDSNLHSPRSVPLAARFQRA</sequence>
<proteinExistence type="predicted"/>
<comment type="caution">
    <text evidence="1">The sequence shown here is derived from an EMBL/GenBank/DDBJ whole genome shotgun (WGS) entry which is preliminary data.</text>
</comment>